<dbReference type="GO" id="GO:0005516">
    <property type="term" value="F:calmodulin binding"/>
    <property type="evidence" value="ECO:0007669"/>
    <property type="project" value="UniProtKB-KW"/>
</dbReference>
<feature type="compositionally biased region" description="Low complexity" evidence="3">
    <location>
        <begin position="421"/>
        <end position="430"/>
    </location>
</feature>
<feature type="compositionally biased region" description="Low complexity" evidence="3">
    <location>
        <begin position="399"/>
        <end position="412"/>
    </location>
</feature>
<dbReference type="Pfam" id="PF00612">
    <property type="entry name" value="IQ"/>
    <property type="match status" value="2"/>
</dbReference>
<evidence type="ECO:0000313" key="5">
    <source>
        <dbReference type="Proteomes" id="UP000245207"/>
    </source>
</evidence>
<dbReference type="PROSITE" id="PS50096">
    <property type="entry name" value="IQ"/>
    <property type="match status" value="2"/>
</dbReference>
<evidence type="ECO:0000256" key="3">
    <source>
        <dbReference type="SAM" id="MobiDB-lite"/>
    </source>
</evidence>
<comment type="similarity">
    <text evidence="2">Belongs to the IQD family.</text>
</comment>
<comment type="caution">
    <text evidence="4">The sequence shown here is derived from an EMBL/GenBank/DDBJ whole genome shotgun (WGS) entry which is preliminary data.</text>
</comment>
<keyword evidence="1" id="KW-0112">Calmodulin-binding</keyword>
<dbReference type="OrthoDB" id="1923765at2759"/>
<dbReference type="PANTHER" id="PTHR32295:SF291">
    <property type="entry name" value="IQ MOTIF, EF-HAND BINDING PROTEIN"/>
    <property type="match status" value="1"/>
</dbReference>
<accession>A0A2U1MV14</accession>
<protein>
    <submittedName>
        <fullName evidence="4">IQ motif, EF-hand binding site-containing protein</fullName>
    </submittedName>
</protein>
<sequence>MGSGDWLKNIISLNKARKQKIYKTKDLSLPETNGYSVKPRFTEKPANFVYNANKHRTAAGLLNEDMAAIRIQTAFRAFKARKFFFISKRVAKLQMVMKGDYGKRQTSNTLTNLQSWSKIQTQIRTRRLAMVEESGIKQKKLENQLKHDAKVRDLEYTQSVASKMGSGDWLKNIISLNKARKQKLYKTKDLSLPETNGYSVKPRFTEKPANFVYNPNKHRMAAGLLNEDMAAIRIQTAFRAFKARKFFFISKRVAKLQMVMKGDYGKRQTSNTLTNLQSWSKIQTQIRTRRLAMVEESGIKQKKLENQLKHDAKVRDLEVEWSGNSHTMVEALARIKQREEASVKRERAMAYAFSHQWRAHSKSNLGPNDSALATSNWGWSWMERWVAARPWETRALVASTPKKVNSPPNKKSPSAKKSKSLKTSPTAKKTLSSRRLSHGSAVRPEEVKTKPEKQLIK</sequence>
<organism evidence="4 5">
    <name type="scientific">Artemisia annua</name>
    <name type="common">Sweet wormwood</name>
    <dbReference type="NCBI Taxonomy" id="35608"/>
    <lineage>
        <taxon>Eukaryota</taxon>
        <taxon>Viridiplantae</taxon>
        <taxon>Streptophyta</taxon>
        <taxon>Embryophyta</taxon>
        <taxon>Tracheophyta</taxon>
        <taxon>Spermatophyta</taxon>
        <taxon>Magnoliopsida</taxon>
        <taxon>eudicotyledons</taxon>
        <taxon>Gunneridae</taxon>
        <taxon>Pentapetalae</taxon>
        <taxon>asterids</taxon>
        <taxon>campanulids</taxon>
        <taxon>Asterales</taxon>
        <taxon>Asteraceae</taxon>
        <taxon>Asteroideae</taxon>
        <taxon>Anthemideae</taxon>
        <taxon>Artemisiinae</taxon>
        <taxon>Artemisia</taxon>
    </lineage>
</organism>
<feature type="region of interest" description="Disordered" evidence="3">
    <location>
        <begin position="398"/>
        <end position="457"/>
    </location>
</feature>
<proteinExistence type="inferred from homology"/>
<dbReference type="InterPro" id="IPR000048">
    <property type="entry name" value="IQ_motif_EF-hand-BS"/>
</dbReference>
<dbReference type="AlphaFoldDB" id="A0A2U1MV14"/>
<reference evidence="4 5" key="1">
    <citation type="journal article" date="2018" name="Mol. Plant">
        <title>The genome of Artemisia annua provides insight into the evolution of Asteraceae family and artemisinin biosynthesis.</title>
        <authorList>
            <person name="Shen Q."/>
            <person name="Zhang L."/>
            <person name="Liao Z."/>
            <person name="Wang S."/>
            <person name="Yan T."/>
            <person name="Shi P."/>
            <person name="Liu M."/>
            <person name="Fu X."/>
            <person name="Pan Q."/>
            <person name="Wang Y."/>
            <person name="Lv Z."/>
            <person name="Lu X."/>
            <person name="Zhang F."/>
            <person name="Jiang W."/>
            <person name="Ma Y."/>
            <person name="Chen M."/>
            <person name="Hao X."/>
            <person name="Li L."/>
            <person name="Tang Y."/>
            <person name="Lv G."/>
            <person name="Zhou Y."/>
            <person name="Sun X."/>
            <person name="Brodelius P.E."/>
            <person name="Rose J.K.C."/>
            <person name="Tang K."/>
        </authorList>
    </citation>
    <scope>NUCLEOTIDE SEQUENCE [LARGE SCALE GENOMIC DNA]</scope>
    <source>
        <strain evidence="5">cv. Huhao1</strain>
        <tissue evidence="4">Leaf</tissue>
    </source>
</reference>
<dbReference type="EMBL" id="PKPP01004295">
    <property type="protein sequence ID" value="PWA65056.1"/>
    <property type="molecule type" value="Genomic_DNA"/>
</dbReference>
<dbReference type="PANTHER" id="PTHR32295">
    <property type="entry name" value="IQ-DOMAIN 5-RELATED"/>
    <property type="match status" value="1"/>
</dbReference>
<evidence type="ECO:0000313" key="4">
    <source>
        <dbReference type="EMBL" id="PWA65056.1"/>
    </source>
</evidence>
<dbReference type="SMART" id="SM00015">
    <property type="entry name" value="IQ"/>
    <property type="match status" value="2"/>
</dbReference>
<dbReference type="STRING" id="35608.A0A2U1MV14"/>
<feature type="compositionally biased region" description="Basic and acidic residues" evidence="3">
    <location>
        <begin position="443"/>
        <end position="457"/>
    </location>
</feature>
<keyword evidence="5" id="KW-1185">Reference proteome</keyword>
<evidence type="ECO:0000256" key="1">
    <source>
        <dbReference type="ARBA" id="ARBA00022860"/>
    </source>
</evidence>
<gene>
    <name evidence="4" type="ORF">CTI12_AA334600</name>
</gene>
<name>A0A2U1MV14_ARTAN</name>
<dbReference type="Proteomes" id="UP000245207">
    <property type="component" value="Unassembled WGS sequence"/>
</dbReference>
<evidence type="ECO:0000256" key="2">
    <source>
        <dbReference type="ARBA" id="ARBA00024341"/>
    </source>
</evidence>